<reference evidence="2" key="1">
    <citation type="submission" date="2022-11" db="UniProtKB">
        <authorList>
            <consortium name="WormBaseParasite"/>
        </authorList>
    </citation>
    <scope>IDENTIFICATION</scope>
</reference>
<dbReference type="WBParaSite" id="PS1159_v2.g4786.t1">
    <property type="protein sequence ID" value="PS1159_v2.g4786.t1"/>
    <property type="gene ID" value="PS1159_v2.g4786"/>
</dbReference>
<name>A0AC35GFA1_9BILA</name>
<evidence type="ECO:0000313" key="1">
    <source>
        <dbReference type="Proteomes" id="UP000887580"/>
    </source>
</evidence>
<accession>A0AC35GFA1</accession>
<evidence type="ECO:0000313" key="2">
    <source>
        <dbReference type="WBParaSite" id="PS1159_v2.g4786.t1"/>
    </source>
</evidence>
<organism evidence="1 2">
    <name type="scientific">Panagrolaimus sp. PS1159</name>
    <dbReference type="NCBI Taxonomy" id="55785"/>
    <lineage>
        <taxon>Eukaryota</taxon>
        <taxon>Metazoa</taxon>
        <taxon>Ecdysozoa</taxon>
        <taxon>Nematoda</taxon>
        <taxon>Chromadorea</taxon>
        <taxon>Rhabditida</taxon>
        <taxon>Tylenchina</taxon>
        <taxon>Panagrolaimomorpha</taxon>
        <taxon>Panagrolaimoidea</taxon>
        <taxon>Panagrolaimidae</taxon>
        <taxon>Panagrolaimus</taxon>
    </lineage>
</organism>
<dbReference type="Proteomes" id="UP000887580">
    <property type="component" value="Unplaced"/>
</dbReference>
<sequence length="320" mass="36440">MSAEYYLGVDITLISLQSLSIFGNGFIICLFFISKRLKRNMGLRLILLLCITDYAFAVTALPYIINYLIGWNLDYFDYSPMFIIVSSIPLLVQFKINLIITIAIAVDRLQAMRFPVFYRGKNHMRYVWGILIIGLILGFLDVILEFFTTEFNVHRYNCAAIGCFQDKLFRAYWGISNMVLNIIALVLTVWVAIELNLIRGRSPATIFGQREQKQLAQANKLSFGVLLISMAFLLIPSTFVGIIELYNLDIFKKYGPFYVFGLLLAGVSNSFIYIGLHQEIRTAAIFVLKNRTLKMEPQSTMITNATSIHPTMTVQPMILG</sequence>
<protein>
    <submittedName>
        <fullName evidence="2">G-protein coupled receptors family 1 profile domain-containing protein</fullName>
    </submittedName>
</protein>
<proteinExistence type="predicted"/>